<comment type="subunit">
    <text evidence="7">Interacts directly with the sensor histidine kinase ComP and stimulates its activity.</text>
</comment>
<accession>A0A2S5CVN7</accession>
<gene>
    <name evidence="10" type="ORF">LYSIN_03716</name>
</gene>
<evidence type="ECO:0000256" key="6">
    <source>
        <dbReference type="ARBA" id="ARBA00023289"/>
    </source>
</evidence>
<keyword evidence="2" id="KW-0964">Secreted</keyword>
<keyword evidence="5" id="KW-0449">Lipoprotein</keyword>
<comment type="subcellular location">
    <subcellularLocation>
        <location evidence="1">Secreted</location>
    </subcellularLocation>
</comment>
<dbReference type="EMBL" id="PGLV01000003">
    <property type="protein sequence ID" value="POZ54856.1"/>
    <property type="molecule type" value="Genomic_DNA"/>
</dbReference>
<name>A0A2S5CVN7_LYSSH</name>
<evidence type="ECO:0000256" key="4">
    <source>
        <dbReference type="ARBA" id="ARBA00023287"/>
    </source>
</evidence>
<proteinExistence type="predicted"/>
<dbReference type="Pfam" id="PF05952">
    <property type="entry name" value="ComX"/>
    <property type="match status" value="1"/>
</dbReference>
<evidence type="ECO:0000256" key="1">
    <source>
        <dbReference type="ARBA" id="ARBA00004613"/>
    </source>
</evidence>
<dbReference type="GO" id="GO:0005186">
    <property type="term" value="F:pheromone activity"/>
    <property type="evidence" value="ECO:0007669"/>
    <property type="project" value="UniProtKB-KW"/>
</dbReference>
<reference evidence="10 11" key="1">
    <citation type="submission" date="2017-11" db="EMBL/GenBank/DDBJ databases">
        <title>Genome sequence of Lysinibacillus sphaericus, a lignin-degrading bacteria isolated from municipal solid waste soil.</title>
        <authorList>
            <person name="Persinoti G.F."/>
            <person name="Paixao D.A."/>
            <person name="Bugg T.D."/>
            <person name="Squina F.M."/>
        </authorList>
    </citation>
    <scope>NUCLEOTIDE SEQUENCE [LARGE SCALE GENOMIC DNA]</scope>
    <source>
        <strain evidence="10 11">A1</strain>
    </source>
</reference>
<keyword evidence="3" id="KW-0588">Pheromone</keyword>
<comment type="caution">
    <text evidence="10">The sequence shown here is derived from an EMBL/GenBank/DDBJ whole genome shotgun (WGS) entry which is preliminary data.</text>
</comment>
<protein>
    <recommendedName>
        <fullName evidence="8">ComX pheromone</fullName>
    </recommendedName>
    <alternativeName>
        <fullName evidence="9">Competence pheromone</fullName>
    </alternativeName>
</protein>
<dbReference type="GO" id="GO:0030420">
    <property type="term" value="P:establishment of competence for transformation"/>
    <property type="evidence" value="ECO:0007669"/>
    <property type="project" value="UniProtKB-KW"/>
</dbReference>
<evidence type="ECO:0000256" key="5">
    <source>
        <dbReference type="ARBA" id="ARBA00023288"/>
    </source>
</evidence>
<dbReference type="RefSeq" id="WP_069508875.1">
    <property type="nucleotide sequence ID" value="NZ_CP194323.1"/>
</dbReference>
<sequence>MINVIQYLEQNPALVSLLKEQKVALIGFSATEQQAILDSFEEELCLQHTIWN</sequence>
<evidence type="ECO:0000256" key="9">
    <source>
        <dbReference type="ARBA" id="ARBA00030321"/>
    </source>
</evidence>
<evidence type="ECO:0000313" key="11">
    <source>
        <dbReference type="Proteomes" id="UP000237319"/>
    </source>
</evidence>
<evidence type="ECO:0000313" key="10">
    <source>
        <dbReference type="EMBL" id="POZ54856.1"/>
    </source>
</evidence>
<evidence type="ECO:0000256" key="7">
    <source>
        <dbReference type="ARBA" id="ARBA00029483"/>
    </source>
</evidence>
<keyword evidence="11" id="KW-1185">Reference proteome</keyword>
<dbReference type="GO" id="GO:0005576">
    <property type="term" value="C:extracellular region"/>
    <property type="evidence" value="ECO:0007669"/>
    <property type="project" value="UniProtKB-SubCell"/>
</dbReference>
<dbReference type="AlphaFoldDB" id="A0A2S5CVN7"/>
<keyword evidence="4" id="KW-0178">Competence</keyword>
<organism evidence="10 11">
    <name type="scientific">Lysinibacillus sphaericus</name>
    <name type="common">Bacillus sphaericus</name>
    <dbReference type="NCBI Taxonomy" id="1421"/>
    <lineage>
        <taxon>Bacteria</taxon>
        <taxon>Bacillati</taxon>
        <taxon>Bacillota</taxon>
        <taxon>Bacilli</taxon>
        <taxon>Bacillales</taxon>
        <taxon>Bacillaceae</taxon>
        <taxon>Lysinibacillus</taxon>
    </lineage>
</organism>
<evidence type="ECO:0000256" key="3">
    <source>
        <dbReference type="ARBA" id="ARBA00023044"/>
    </source>
</evidence>
<evidence type="ECO:0000256" key="8">
    <source>
        <dbReference type="ARBA" id="ARBA00029545"/>
    </source>
</evidence>
<evidence type="ECO:0000256" key="2">
    <source>
        <dbReference type="ARBA" id="ARBA00022525"/>
    </source>
</evidence>
<dbReference type="InterPro" id="IPR009233">
    <property type="entry name" value="Competence_ComX_Bacillus"/>
</dbReference>
<dbReference type="Proteomes" id="UP000237319">
    <property type="component" value="Unassembled WGS sequence"/>
</dbReference>
<keyword evidence="6" id="KW-0636">Prenylation</keyword>